<keyword evidence="1" id="KW-0479">Metal-binding</keyword>
<accession>A0A1Q9JIZ9</accession>
<dbReference type="Pfam" id="PF26233">
    <property type="entry name" value="NicX"/>
    <property type="match status" value="1"/>
</dbReference>
<dbReference type="OrthoDB" id="9803993at2"/>
<name>A0A1Q9JIZ9_9FIRM</name>
<dbReference type="STRING" id="1261640.BHK98_08930"/>
<comment type="caution">
    <text evidence="2">The sequence shown here is derived from an EMBL/GenBank/DDBJ whole genome shotgun (WGS) entry which is preliminary data.</text>
</comment>
<dbReference type="PANTHER" id="PTHR34448:SF1">
    <property type="entry name" value="BLL6088 PROTEIN"/>
    <property type="match status" value="1"/>
</dbReference>
<keyword evidence="2" id="KW-0031">Aminopeptidase</keyword>
<dbReference type="EMBL" id="MJIE01000001">
    <property type="protein sequence ID" value="OLR56180.1"/>
    <property type="molecule type" value="Genomic_DNA"/>
</dbReference>
<dbReference type="RefSeq" id="WP_075713550.1">
    <property type="nucleotide sequence ID" value="NZ_MJIE01000001.1"/>
</dbReference>
<proteinExistence type="predicted"/>
<dbReference type="InterPro" id="IPR058739">
    <property type="entry name" value="NicX"/>
</dbReference>
<reference evidence="2 3" key="1">
    <citation type="journal article" date="2016" name="Appl. Environ. Microbiol.">
        <title>Function and Phylogeny of Bacterial Butyryl Coenzyme A:Acetate Transferases and Their Diversity in the Proximal Colon of Swine.</title>
        <authorList>
            <person name="Trachsel J."/>
            <person name="Bayles D.O."/>
            <person name="Looft T."/>
            <person name="Levine U.Y."/>
            <person name="Allen H.K."/>
        </authorList>
    </citation>
    <scope>NUCLEOTIDE SEQUENCE [LARGE SCALE GENOMIC DNA]</scope>
    <source>
        <strain evidence="2 3">68-3-10</strain>
    </source>
</reference>
<dbReference type="SUPFAM" id="SSF144052">
    <property type="entry name" value="Thermophilic metalloprotease-like"/>
    <property type="match status" value="1"/>
</dbReference>
<dbReference type="Proteomes" id="UP000187404">
    <property type="component" value="Unassembled WGS sequence"/>
</dbReference>
<keyword evidence="2" id="KW-0378">Hydrolase</keyword>
<sequence length="348" mass="38465">MPQPMDLELANACYKLMNDLIKVKKGESVLITVDSVADFHVVEEMAKAAEVLGAKTMVAWHSTPKGYGALTMPYLPDPLKACVDQTDVWIEMNNQWLLYSPIWDKAVTNGRTRQVMLGGLSIERIVRCIGEVDLDAQKAFQNKLAWMTKHAKKMRIVNAAGTDVSFENHTKRPVANECDYSFAGGHFLIGQIGWAPKEETINGVIAFDGTISGGGDAELGKLKEPVKYIVKEGRIQDITGGEQARKLKDYYKKLNDPNMYIAAHVCYGVNPNAKLEGCTTEDERVWGSTEWGFGHQGSCYSGGVPREAKSHIDGICLDCTIYLDGKMILEKGKFVEPELVTLAEKLGK</sequence>
<organism evidence="2 3">
    <name type="scientific">Hornefia porci</name>
    <dbReference type="NCBI Taxonomy" id="2652292"/>
    <lineage>
        <taxon>Bacteria</taxon>
        <taxon>Bacillati</taxon>
        <taxon>Bacillota</taxon>
        <taxon>Clostridia</taxon>
        <taxon>Peptostreptococcales</taxon>
        <taxon>Anaerovoracaceae</taxon>
        <taxon>Hornefia</taxon>
    </lineage>
</organism>
<dbReference type="AlphaFoldDB" id="A0A1Q9JIZ9"/>
<gene>
    <name evidence="2" type="ORF">BHK98_08930</name>
</gene>
<dbReference type="GO" id="GO:0004177">
    <property type="term" value="F:aminopeptidase activity"/>
    <property type="evidence" value="ECO:0007669"/>
    <property type="project" value="UniProtKB-KW"/>
</dbReference>
<dbReference type="GO" id="GO:0046872">
    <property type="term" value="F:metal ion binding"/>
    <property type="evidence" value="ECO:0007669"/>
    <property type="project" value="UniProtKB-KW"/>
</dbReference>
<keyword evidence="3" id="KW-1185">Reference proteome</keyword>
<keyword evidence="2" id="KW-0645">Protease</keyword>
<protein>
    <submittedName>
        <fullName evidence="2">Leucyl aminopeptidase</fullName>
    </submittedName>
</protein>
<dbReference type="InterPro" id="IPR052170">
    <property type="entry name" value="M29_Exopeptidase"/>
</dbReference>
<evidence type="ECO:0000313" key="2">
    <source>
        <dbReference type="EMBL" id="OLR56180.1"/>
    </source>
</evidence>
<evidence type="ECO:0000256" key="1">
    <source>
        <dbReference type="ARBA" id="ARBA00022723"/>
    </source>
</evidence>
<dbReference type="PANTHER" id="PTHR34448">
    <property type="entry name" value="AMINOPEPTIDASE"/>
    <property type="match status" value="1"/>
</dbReference>
<evidence type="ECO:0000313" key="3">
    <source>
        <dbReference type="Proteomes" id="UP000187404"/>
    </source>
</evidence>